<dbReference type="RefSeq" id="WP_212986518.1">
    <property type="nucleotide sequence ID" value="NZ_BAABEA010000046.1"/>
</dbReference>
<name>A0A919S4N7_9ACTN</name>
<dbReference type="EMBL" id="BOQL01000004">
    <property type="protein sequence ID" value="GIM63374.1"/>
    <property type="molecule type" value="Genomic_DNA"/>
</dbReference>
<comment type="caution">
    <text evidence="1">The sequence shown here is derived from an EMBL/GenBank/DDBJ whole genome shotgun (WGS) entry which is preliminary data.</text>
</comment>
<dbReference type="InterPro" id="IPR009097">
    <property type="entry name" value="Cyclic_Pdiesterase"/>
</dbReference>
<keyword evidence="2" id="KW-1185">Reference proteome</keyword>
<dbReference type="Pfam" id="PF13563">
    <property type="entry name" value="2_5_RNA_ligase2"/>
    <property type="match status" value="1"/>
</dbReference>
<dbReference type="Proteomes" id="UP000681340">
    <property type="component" value="Unassembled WGS sequence"/>
</dbReference>
<dbReference type="Gene3D" id="3.90.1140.10">
    <property type="entry name" value="Cyclic phosphodiesterase"/>
    <property type="match status" value="1"/>
</dbReference>
<organism evidence="1 2">
    <name type="scientific">Actinoplanes auranticolor</name>
    <dbReference type="NCBI Taxonomy" id="47988"/>
    <lineage>
        <taxon>Bacteria</taxon>
        <taxon>Bacillati</taxon>
        <taxon>Actinomycetota</taxon>
        <taxon>Actinomycetes</taxon>
        <taxon>Micromonosporales</taxon>
        <taxon>Micromonosporaceae</taxon>
        <taxon>Actinoplanes</taxon>
    </lineage>
</organism>
<protein>
    <recommendedName>
        <fullName evidence="3">2'-5' RNA ligase</fullName>
    </recommendedName>
</protein>
<gene>
    <name evidence="1" type="ORF">Aau02nite_03630</name>
</gene>
<proteinExistence type="predicted"/>
<sequence length="175" mass="18540">MEATHTALVIEVPAAESAVGTHRATLDRAASWGVPAHITLVFPFLPPDEINDDALAAVQEIAAAEPSFELTLDRIGWFGDTVAWLAPNPARPFITLTAALAARFPQAQPYGGAFDETIPHLTIGHDHPRPTLEAAATAVTGHLPITTTVSTIHLLAGLREPGDNWHRVAAFPLGA</sequence>
<evidence type="ECO:0008006" key="3">
    <source>
        <dbReference type="Google" id="ProtNLM"/>
    </source>
</evidence>
<dbReference type="SUPFAM" id="SSF55144">
    <property type="entry name" value="LigT-like"/>
    <property type="match status" value="1"/>
</dbReference>
<evidence type="ECO:0000313" key="1">
    <source>
        <dbReference type="EMBL" id="GIM63374.1"/>
    </source>
</evidence>
<dbReference type="AlphaFoldDB" id="A0A919S4N7"/>
<evidence type="ECO:0000313" key="2">
    <source>
        <dbReference type="Proteomes" id="UP000681340"/>
    </source>
</evidence>
<reference evidence="1" key="1">
    <citation type="submission" date="2021-03" db="EMBL/GenBank/DDBJ databases">
        <title>Whole genome shotgun sequence of Actinoplanes auranticolor NBRC 12245.</title>
        <authorList>
            <person name="Komaki H."/>
            <person name="Tamura T."/>
        </authorList>
    </citation>
    <scope>NUCLEOTIDE SEQUENCE</scope>
    <source>
        <strain evidence="1">NBRC 12245</strain>
    </source>
</reference>
<accession>A0A919S4N7</accession>